<proteinExistence type="predicted"/>
<dbReference type="PANTHER" id="PTHR31511:SF12">
    <property type="entry name" value="RHO TERMINATION FACTOR N-TERMINAL DOMAIN-CONTAINING PROTEIN"/>
    <property type="match status" value="1"/>
</dbReference>
<dbReference type="PANTHER" id="PTHR31511">
    <property type="entry name" value="PROTEIN CBG23764"/>
    <property type="match status" value="1"/>
</dbReference>
<gene>
    <name evidence="1" type="primary">AVEN_166998_1</name>
    <name evidence="1" type="ORF">TNCV_3298711</name>
</gene>
<dbReference type="SUPFAM" id="SSF56672">
    <property type="entry name" value="DNA/RNA polymerases"/>
    <property type="match status" value="1"/>
</dbReference>
<dbReference type="InterPro" id="IPR043502">
    <property type="entry name" value="DNA/RNA_pol_sf"/>
</dbReference>
<evidence type="ECO:0008006" key="3">
    <source>
        <dbReference type="Google" id="ProtNLM"/>
    </source>
</evidence>
<dbReference type="Proteomes" id="UP000887159">
    <property type="component" value="Unassembled WGS sequence"/>
</dbReference>
<sequence length="470" mass="55331">MIIEKLSQRIGVKANLQLYCDYQREQETQEFSFKTMDQIILESTDLNEFYNEVVDKLKREMEEFEARGSGWRLIEIKYLELRINKYNPLRGSSYIDLPKMIEVKKAVINVKNLDDNKCFMWVILSALHPADDHVDRISKYKPYENELNFEGIEFPVKMEDRVFKRELGGDDGNIDVIPNNEEKYISFSKEVGAKMVDVKEGKQVKISGIKLRFLDSFRFMASSLDNLVKNVKEFRETSKYFPKDKLNLVTRKGVYPYDYMDSWQKCDETKLPKQKDFYNKMNESDISLEDYKYAKNAWNAFNIKTLGEYSDLYVKTDILILADIIEHFRDVCLKTYNLDPAWYFTAPGLSWDAMLKTTKIELEMLDDYNMVLMLEKGTRGGISQCCNRHGKANNKYMNNYNKNKGSNYLMYLNANNLYGWAMSQYLPYEGFKWGSKDVTKISDDSDKGYIIECDLQYPEYLHNFHSDLPL</sequence>
<dbReference type="AlphaFoldDB" id="A0A8X6VTL6"/>
<dbReference type="EMBL" id="BMAU01021359">
    <property type="protein sequence ID" value="GFY22228.1"/>
    <property type="molecule type" value="Genomic_DNA"/>
</dbReference>
<reference evidence="1" key="1">
    <citation type="submission" date="2020-08" db="EMBL/GenBank/DDBJ databases">
        <title>Multicomponent nature underlies the extraordinary mechanical properties of spider dragline silk.</title>
        <authorList>
            <person name="Kono N."/>
            <person name="Nakamura H."/>
            <person name="Mori M."/>
            <person name="Yoshida Y."/>
            <person name="Ohtoshi R."/>
            <person name="Malay A.D."/>
            <person name="Moran D.A.P."/>
            <person name="Tomita M."/>
            <person name="Numata K."/>
            <person name="Arakawa K."/>
        </authorList>
    </citation>
    <scope>NUCLEOTIDE SEQUENCE</scope>
</reference>
<dbReference type="GO" id="GO:0071897">
    <property type="term" value="P:DNA biosynthetic process"/>
    <property type="evidence" value="ECO:0007669"/>
    <property type="project" value="UniProtKB-ARBA"/>
</dbReference>
<name>A0A8X6VTL6_TRICX</name>
<accession>A0A8X6VTL6</accession>
<evidence type="ECO:0000313" key="1">
    <source>
        <dbReference type="EMBL" id="GFY22228.1"/>
    </source>
</evidence>
<evidence type="ECO:0000313" key="2">
    <source>
        <dbReference type="Proteomes" id="UP000887159"/>
    </source>
</evidence>
<organism evidence="1 2">
    <name type="scientific">Trichonephila clavipes</name>
    <name type="common">Golden silk orbweaver</name>
    <name type="synonym">Nephila clavipes</name>
    <dbReference type="NCBI Taxonomy" id="2585209"/>
    <lineage>
        <taxon>Eukaryota</taxon>
        <taxon>Metazoa</taxon>
        <taxon>Ecdysozoa</taxon>
        <taxon>Arthropoda</taxon>
        <taxon>Chelicerata</taxon>
        <taxon>Arachnida</taxon>
        <taxon>Araneae</taxon>
        <taxon>Araneomorphae</taxon>
        <taxon>Entelegynae</taxon>
        <taxon>Araneoidea</taxon>
        <taxon>Nephilidae</taxon>
        <taxon>Trichonephila</taxon>
    </lineage>
</organism>
<comment type="caution">
    <text evidence="1">The sequence shown here is derived from an EMBL/GenBank/DDBJ whole genome shotgun (WGS) entry which is preliminary data.</text>
</comment>
<protein>
    <recommendedName>
        <fullName evidence="3">DNA-directed DNA polymerase</fullName>
    </recommendedName>
</protein>
<keyword evidence="2" id="KW-1185">Reference proteome</keyword>